<keyword evidence="6" id="KW-1185">Reference proteome</keyword>
<organism evidence="5 6">
    <name type="scientific">Faecalitalea cylindroides</name>
    <dbReference type="NCBI Taxonomy" id="39483"/>
    <lineage>
        <taxon>Bacteria</taxon>
        <taxon>Bacillati</taxon>
        <taxon>Bacillota</taxon>
        <taxon>Erysipelotrichia</taxon>
        <taxon>Erysipelotrichales</taxon>
        <taxon>Erysipelotrichaceae</taxon>
        <taxon>Faecalitalea</taxon>
    </lineage>
</organism>
<feature type="signal peptide" evidence="3">
    <location>
        <begin position="1"/>
        <end position="27"/>
    </location>
</feature>
<gene>
    <name evidence="5" type="ORF">B5F14_07625</name>
</gene>
<keyword evidence="2" id="KW-1133">Transmembrane helix</keyword>
<proteinExistence type="predicted"/>
<comment type="caution">
    <text evidence="5">The sequence shown here is derived from an EMBL/GenBank/DDBJ whole genome shotgun (WGS) entry which is preliminary data.</text>
</comment>
<evidence type="ECO:0000313" key="5">
    <source>
        <dbReference type="EMBL" id="OUP58947.1"/>
    </source>
</evidence>
<dbReference type="InterPro" id="IPR025883">
    <property type="entry name" value="Cadherin-like_domain"/>
</dbReference>
<feature type="compositionally biased region" description="Polar residues" evidence="1">
    <location>
        <begin position="108"/>
        <end position="130"/>
    </location>
</feature>
<dbReference type="Pfam" id="PF12733">
    <property type="entry name" value="Cadherin-like"/>
    <property type="match status" value="1"/>
</dbReference>
<accession>A0A1Y4LQL8</accession>
<evidence type="ECO:0000259" key="4">
    <source>
        <dbReference type="Pfam" id="PF12733"/>
    </source>
</evidence>
<dbReference type="EMBL" id="NFKM01000015">
    <property type="protein sequence ID" value="OUP58947.1"/>
    <property type="molecule type" value="Genomic_DNA"/>
</dbReference>
<keyword evidence="2" id="KW-0812">Transmembrane</keyword>
<dbReference type="Proteomes" id="UP000195447">
    <property type="component" value="Unassembled WGS sequence"/>
</dbReference>
<keyword evidence="2" id="KW-0472">Membrane</keyword>
<evidence type="ECO:0000256" key="2">
    <source>
        <dbReference type="SAM" id="Phobius"/>
    </source>
</evidence>
<evidence type="ECO:0000313" key="6">
    <source>
        <dbReference type="Proteomes" id="UP000195447"/>
    </source>
</evidence>
<feature type="compositionally biased region" description="Low complexity" evidence="1">
    <location>
        <begin position="131"/>
        <end position="154"/>
    </location>
</feature>
<protein>
    <recommendedName>
        <fullName evidence="4">Cadherin-like beta-sandwich-like domain-containing protein</fullName>
    </recommendedName>
</protein>
<feature type="transmembrane region" description="Helical" evidence="2">
    <location>
        <begin position="437"/>
        <end position="459"/>
    </location>
</feature>
<name>A0A1Y4LQL8_9FIRM</name>
<evidence type="ECO:0000256" key="1">
    <source>
        <dbReference type="SAM" id="MobiDB-lite"/>
    </source>
</evidence>
<keyword evidence="3" id="KW-0732">Signal</keyword>
<feature type="compositionally biased region" description="Basic and acidic residues" evidence="1">
    <location>
        <begin position="158"/>
        <end position="175"/>
    </location>
</feature>
<feature type="region of interest" description="Disordered" evidence="1">
    <location>
        <begin position="108"/>
        <end position="175"/>
    </location>
</feature>
<dbReference type="AlphaFoldDB" id="A0A1Y4LQL8"/>
<sequence>MKKIFKYSSVLITFVLMLTLFKVPVQAASASVSVSSGQVYVGDSVTFTVSATGAGYVNISGAVNTSIWLENSSQSFTVPTSSEGTLSVSISGVLADFTTEQDVPVSGSASVQVISRPQSQPSVPETPSQPSQSETEVTNTETTTNQEEQNTTQEQEQEDKNQEEKEKQENSEHNLRLASLTVSKGALNPDFDPDWYTYDVTVDSSVSSIKINAEAQDKNVEVKGTGKKNLKEDSSTFEIVTSSSETEETSTYTITVHKRQKGQIVKDKDGDEFEIINEEIPSIEGFEAHTLNIDGNEVNGLYSQTKGIVLIYCYNAKQEANYYIFNEEDGLVESFYIPVTLFSKSYAVVDIPEDEELTTGFKEANIEIDGQTLPGYEFENKDFSNYAIFYLMDENGKSNFYQFERTLNVLQLYSKSASITQKQYLSMLKEKSGNQKIMFGLLSLDVLLLIGLIVLILLYKNVI</sequence>
<evidence type="ECO:0000256" key="3">
    <source>
        <dbReference type="SAM" id="SignalP"/>
    </source>
</evidence>
<reference evidence="6" key="1">
    <citation type="submission" date="2017-04" db="EMBL/GenBank/DDBJ databases">
        <title>Function of individual gut microbiota members based on whole genome sequencing of pure cultures obtained from chicken caecum.</title>
        <authorList>
            <person name="Medvecky M."/>
            <person name="Cejkova D."/>
            <person name="Polansky O."/>
            <person name="Karasova D."/>
            <person name="Kubasova T."/>
            <person name="Cizek A."/>
            <person name="Rychlik I."/>
        </authorList>
    </citation>
    <scope>NUCLEOTIDE SEQUENCE [LARGE SCALE GENOMIC DNA]</scope>
    <source>
        <strain evidence="6">An178</strain>
    </source>
</reference>
<feature type="chain" id="PRO_5011002078" description="Cadherin-like beta-sandwich-like domain-containing protein" evidence="3">
    <location>
        <begin position="28"/>
        <end position="463"/>
    </location>
</feature>
<feature type="domain" description="Cadherin-like beta-sandwich-like" evidence="4">
    <location>
        <begin position="177"/>
        <end position="258"/>
    </location>
</feature>
<dbReference type="RefSeq" id="WP_087158878.1">
    <property type="nucleotide sequence ID" value="NZ_NFKM01000015.1"/>
</dbReference>